<evidence type="ECO:0000256" key="11">
    <source>
        <dbReference type="RuleBase" id="RU003357"/>
    </source>
</evidence>
<dbReference type="InterPro" id="IPR036942">
    <property type="entry name" value="Beta-barrel_TonB_sf"/>
</dbReference>
<evidence type="ECO:0000256" key="12">
    <source>
        <dbReference type="SAM" id="SignalP"/>
    </source>
</evidence>
<dbReference type="Pfam" id="PF00593">
    <property type="entry name" value="TonB_dep_Rec_b-barrel"/>
    <property type="match status" value="1"/>
</dbReference>
<evidence type="ECO:0000256" key="9">
    <source>
        <dbReference type="ARBA" id="ARBA00023237"/>
    </source>
</evidence>
<dbReference type="SUPFAM" id="SSF56935">
    <property type="entry name" value="Porins"/>
    <property type="match status" value="1"/>
</dbReference>
<organism evidence="15 16">
    <name type="scientific">Limisphaera ngatamarikiensis</name>
    <dbReference type="NCBI Taxonomy" id="1324935"/>
    <lineage>
        <taxon>Bacteria</taxon>
        <taxon>Pseudomonadati</taxon>
        <taxon>Verrucomicrobiota</taxon>
        <taxon>Verrucomicrobiia</taxon>
        <taxon>Limisphaerales</taxon>
        <taxon>Limisphaeraceae</taxon>
        <taxon>Limisphaera</taxon>
    </lineage>
</organism>
<feature type="signal peptide" evidence="12">
    <location>
        <begin position="1"/>
        <end position="30"/>
    </location>
</feature>
<accession>A0A6M1RQB4</accession>
<evidence type="ECO:0000256" key="2">
    <source>
        <dbReference type="ARBA" id="ARBA00022448"/>
    </source>
</evidence>
<dbReference type="PROSITE" id="PS51257">
    <property type="entry name" value="PROKAR_LIPOPROTEIN"/>
    <property type="match status" value="1"/>
</dbReference>
<evidence type="ECO:0000313" key="15">
    <source>
        <dbReference type="EMBL" id="NGO38865.1"/>
    </source>
</evidence>
<keyword evidence="2 10" id="KW-0813">Transport</keyword>
<dbReference type="RefSeq" id="WP_165106563.1">
    <property type="nucleotide sequence ID" value="NZ_JAAKYA010000032.1"/>
</dbReference>
<keyword evidence="8 15" id="KW-0675">Receptor</keyword>
<evidence type="ECO:0000313" key="16">
    <source>
        <dbReference type="Proteomes" id="UP000477311"/>
    </source>
</evidence>
<dbReference type="Pfam" id="PF07715">
    <property type="entry name" value="Plug"/>
    <property type="match status" value="1"/>
</dbReference>
<comment type="similarity">
    <text evidence="10 11">Belongs to the TonB-dependent receptor family.</text>
</comment>
<feature type="domain" description="TonB-dependent receptor-like beta-barrel" evidence="13">
    <location>
        <begin position="195"/>
        <end position="682"/>
    </location>
</feature>
<reference evidence="15 16" key="1">
    <citation type="submission" date="2020-02" db="EMBL/GenBank/DDBJ databases">
        <title>Draft genome sequence of Limisphaera ngatamarikiensis NGM72.4T, a thermophilic Verrucomicrobia grouped in subdivision 3.</title>
        <authorList>
            <person name="Carere C.R."/>
            <person name="Steen J."/>
            <person name="Hugenholtz P."/>
            <person name="Stott M.B."/>
        </authorList>
    </citation>
    <scope>NUCLEOTIDE SEQUENCE [LARGE SCALE GENOMIC DNA]</scope>
    <source>
        <strain evidence="15 16">NGM72.4</strain>
    </source>
</reference>
<dbReference type="EMBL" id="JAAKYA010000032">
    <property type="protein sequence ID" value="NGO38865.1"/>
    <property type="molecule type" value="Genomic_DNA"/>
</dbReference>
<comment type="caution">
    <text evidence="15">The sequence shown here is derived from an EMBL/GenBank/DDBJ whole genome shotgun (WGS) entry which is preliminary data.</text>
</comment>
<dbReference type="InterPro" id="IPR012910">
    <property type="entry name" value="Plug_dom"/>
</dbReference>
<dbReference type="GO" id="GO:0015344">
    <property type="term" value="F:siderophore uptake transmembrane transporter activity"/>
    <property type="evidence" value="ECO:0007669"/>
    <property type="project" value="TreeGrafter"/>
</dbReference>
<keyword evidence="9 10" id="KW-0998">Cell outer membrane</keyword>
<evidence type="ECO:0000256" key="5">
    <source>
        <dbReference type="ARBA" id="ARBA00022729"/>
    </source>
</evidence>
<dbReference type="InterPro" id="IPR000531">
    <property type="entry name" value="Beta-barrel_TonB"/>
</dbReference>
<evidence type="ECO:0000256" key="3">
    <source>
        <dbReference type="ARBA" id="ARBA00022452"/>
    </source>
</evidence>
<proteinExistence type="inferred from homology"/>
<evidence type="ECO:0000256" key="8">
    <source>
        <dbReference type="ARBA" id="ARBA00023170"/>
    </source>
</evidence>
<keyword evidence="4 10" id="KW-0812">Transmembrane</keyword>
<dbReference type="GO" id="GO:0044718">
    <property type="term" value="P:siderophore transmembrane transport"/>
    <property type="evidence" value="ECO:0007669"/>
    <property type="project" value="TreeGrafter"/>
</dbReference>
<dbReference type="PANTHER" id="PTHR30069:SF29">
    <property type="entry name" value="HEMOGLOBIN AND HEMOGLOBIN-HAPTOGLOBIN-BINDING PROTEIN 1-RELATED"/>
    <property type="match status" value="1"/>
</dbReference>
<evidence type="ECO:0000259" key="14">
    <source>
        <dbReference type="Pfam" id="PF07715"/>
    </source>
</evidence>
<evidence type="ECO:0000259" key="13">
    <source>
        <dbReference type="Pfam" id="PF00593"/>
    </source>
</evidence>
<dbReference type="GO" id="GO:0009279">
    <property type="term" value="C:cell outer membrane"/>
    <property type="evidence" value="ECO:0007669"/>
    <property type="project" value="UniProtKB-SubCell"/>
</dbReference>
<dbReference type="Gene3D" id="2.40.170.20">
    <property type="entry name" value="TonB-dependent receptor, beta-barrel domain"/>
    <property type="match status" value="1"/>
</dbReference>
<evidence type="ECO:0000256" key="6">
    <source>
        <dbReference type="ARBA" id="ARBA00023077"/>
    </source>
</evidence>
<dbReference type="InterPro" id="IPR037066">
    <property type="entry name" value="Plug_dom_sf"/>
</dbReference>
<dbReference type="AlphaFoldDB" id="A0A6M1RQB4"/>
<sequence>MKRLETHNACAIVVALTAACLIRQAGPALAQGAASTAPATLPPVIVRGIVPAEGALPDVQDTRIYQGKKTSVADLEALPPVVNNNYREAFSLLPGLLISEMPTPGHANLTYRGIGDPHESEYVLILQDGVPLVSDWVGYSTAYYTPPLESVQRVEMIRGGSALLYGPQPGPVINYVTYNPAPQTAWEFDTRHLAGSWGFYSTYTRLAGTLGNVGYLAGFHHRQGDGFRDANADFSVFQGQAKITFPIAAQWRVTLDFYGYSSEAGEPGRLTLAQYQANREQTLRPMDRLFMERYVPTVTLEGTPTHQTHLTLKTWTGHQDRLSRRQNAAGTFMNLDQQIFDFVGLDTRLRHDWIAGRGEHHFTGGFVLYAANSPRSRERAPGLGTSLHGEPRFDLDRHSLYGAVFAENRFAWGRWGIIPAFRLELMETSVKENFNREVTRPLLDETFSRAVPLLGLGLTFDWHESHRWYANISQGYRPPRYDDLVNPTSNTQLPPSDLQEGRTLTFETGFRGNLTPWLAYDTSVFGTDYDNVIENRDLGAGNFERSNSGRARYYGWETSLEFQLIPCIESWTRHPLHPAWGRWTWFGSAALLHAEFIAGRNDGRTPAYAPDMLLKTGLVGEWNQRFKIALTGSYVDAMYWQDSNQPGSVGLSRIPDFTVWDLSAEAALYRDNVRLLAGIQNLFDRDYFSRVRSDGIEPMPGRNFYLGLRIRWF</sequence>
<evidence type="ECO:0000256" key="1">
    <source>
        <dbReference type="ARBA" id="ARBA00004571"/>
    </source>
</evidence>
<feature type="chain" id="PRO_5027056785" evidence="12">
    <location>
        <begin position="31"/>
        <end position="713"/>
    </location>
</feature>
<keyword evidence="6 11" id="KW-0798">TonB box</keyword>
<gene>
    <name evidence="15" type="ORF">G4L39_05575</name>
</gene>
<dbReference type="PANTHER" id="PTHR30069">
    <property type="entry name" value="TONB-DEPENDENT OUTER MEMBRANE RECEPTOR"/>
    <property type="match status" value="1"/>
</dbReference>
<keyword evidence="5 12" id="KW-0732">Signal</keyword>
<comment type="subcellular location">
    <subcellularLocation>
        <location evidence="1 10">Cell outer membrane</location>
        <topology evidence="1 10">Multi-pass membrane protein</topology>
    </subcellularLocation>
</comment>
<dbReference type="InterPro" id="IPR039426">
    <property type="entry name" value="TonB-dep_rcpt-like"/>
</dbReference>
<evidence type="ECO:0000256" key="7">
    <source>
        <dbReference type="ARBA" id="ARBA00023136"/>
    </source>
</evidence>
<feature type="domain" description="TonB-dependent receptor plug" evidence="14">
    <location>
        <begin position="82"/>
        <end position="167"/>
    </location>
</feature>
<name>A0A6M1RQB4_9BACT</name>
<dbReference type="Proteomes" id="UP000477311">
    <property type="component" value="Unassembled WGS sequence"/>
</dbReference>
<evidence type="ECO:0000256" key="4">
    <source>
        <dbReference type="ARBA" id="ARBA00022692"/>
    </source>
</evidence>
<evidence type="ECO:0000256" key="10">
    <source>
        <dbReference type="PROSITE-ProRule" id="PRU01360"/>
    </source>
</evidence>
<keyword evidence="7 10" id="KW-0472">Membrane</keyword>
<protein>
    <submittedName>
        <fullName evidence="15">TonB-dependent receptor</fullName>
    </submittedName>
</protein>
<keyword evidence="3 10" id="KW-1134">Transmembrane beta strand</keyword>
<dbReference type="PROSITE" id="PS52016">
    <property type="entry name" value="TONB_DEPENDENT_REC_3"/>
    <property type="match status" value="1"/>
</dbReference>
<dbReference type="CDD" id="cd01347">
    <property type="entry name" value="ligand_gated_channel"/>
    <property type="match status" value="1"/>
</dbReference>
<keyword evidence="16" id="KW-1185">Reference proteome</keyword>
<dbReference type="Gene3D" id="2.170.130.10">
    <property type="entry name" value="TonB-dependent receptor, plug domain"/>
    <property type="match status" value="1"/>
</dbReference>